<dbReference type="AlphaFoldDB" id="A0AA37H8Q7"/>
<protein>
    <submittedName>
        <fullName evidence="2">Uncharacterized protein</fullName>
    </submittedName>
</protein>
<evidence type="ECO:0000256" key="1">
    <source>
        <dbReference type="SAM" id="MobiDB-lite"/>
    </source>
</evidence>
<keyword evidence="3" id="KW-1185">Reference proteome</keyword>
<dbReference type="EMBL" id="BPQJ01000004">
    <property type="protein sequence ID" value="GJD60936.1"/>
    <property type="molecule type" value="Genomic_DNA"/>
</dbReference>
<evidence type="ECO:0000313" key="2">
    <source>
        <dbReference type="EMBL" id="GJD60936.1"/>
    </source>
</evidence>
<reference evidence="2" key="1">
    <citation type="journal article" date="2016" name="Front. Microbiol.">
        <title>Genome Sequence of the Piezophilic, Mesophilic Sulfate-Reducing Bacterium Desulfovibrio indicus J2T.</title>
        <authorList>
            <person name="Cao J."/>
            <person name="Maignien L."/>
            <person name="Shao Z."/>
            <person name="Alain K."/>
            <person name="Jebbar M."/>
        </authorList>
    </citation>
    <scope>NUCLEOTIDE SEQUENCE</scope>
    <source>
        <strain evidence="2">JCM 32048</strain>
    </source>
</reference>
<name>A0AA37H8Q7_9HYPH</name>
<feature type="compositionally biased region" description="Basic and acidic residues" evidence="1">
    <location>
        <begin position="1"/>
        <end position="11"/>
    </location>
</feature>
<proteinExistence type="predicted"/>
<evidence type="ECO:0000313" key="3">
    <source>
        <dbReference type="Proteomes" id="UP001055286"/>
    </source>
</evidence>
<accession>A0AA37H8Q7</accession>
<dbReference type="Proteomes" id="UP001055286">
    <property type="component" value="Unassembled WGS sequence"/>
</dbReference>
<organism evidence="2 3">
    <name type="scientific">Methylobacterium frigidaeris</name>
    <dbReference type="NCBI Taxonomy" id="2038277"/>
    <lineage>
        <taxon>Bacteria</taxon>
        <taxon>Pseudomonadati</taxon>
        <taxon>Pseudomonadota</taxon>
        <taxon>Alphaproteobacteria</taxon>
        <taxon>Hyphomicrobiales</taxon>
        <taxon>Methylobacteriaceae</taxon>
        <taxon>Methylobacterium</taxon>
    </lineage>
</organism>
<gene>
    <name evidence="2" type="ORF">MPEAHAMD_1076</name>
</gene>
<sequence>MTDDRKPDPKPGEGLANDSLGASRRPAGAGETKPATGTPQGGRPADEQVPRD</sequence>
<feature type="region of interest" description="Disordered" evidence="1">
    <location>
        <begin position="1"/>
        <end position="52"/>
    </location>
</feature>
<dbReference type="RefSeq" id="WP_165795507.1">
    <property type="nucleotide sequence ID" value="NZ_BPQJ01000004.1"/>
</dbReference>
<reference evidence="2" key="2">
    <citation type="submission" date="2021-08" db="EMBL/GenBank/DDBJ databases">
        <authorList>
            <person name="Tani A."/>
            <person name="Ola A."/>
            <person name="Ogura Y."/>
            <person name="Katsura K."/>
            <person name="Hayashi T."/>
        </authorList>
    </citation>
    <scope>NUCLEOTIDE SEQUENCE</scope>
    <source>
        <strain evidence="2">JCM 32048</strain>
    </source>
</reference>
<comment type="caution">
    <text evidence="2">The sequence shown here is derived from an EMBL/GenBank/DDBJ whole genome shotgun (WGS) entry which is preliminary data.</text>
</comment>